<evidence type="ECO:0000313" key="3">
    <source>
        <dbReference type="Proteomes" id="UP001364224"/>
    </source>
</evidence>
<name>A0ABU8B872_9BRAD</name>
<sequence>MTNQNNPGQQNQNPGQKPGQQQQGGGQKPGQQQQDPGREKPNPNRQGKQMPDQDS</sequence>
<keyword evidence="3" id="KW-1185">Reference proteome</keyword>
<evidence type="ECO:0008006" key="4">
    <source>
        <dbReference type="Google" id="ProtNLM"/>
    </source>
</evidence>
<dbReference type="RefSeq" id="WP_190241861.1">
    <property type="nucleotide sequence ID" value="NZ_JAZHRV010000001.1"/>
</dbReference>
<dbReference type="EMBL" id="JAZHRV010000001">
    <property type="protein sequence ID" value="MEH2554409.1"/>
    <property type="molecule type" value="Genomic_DNA"/>
</dbReference>
<evidence type="ECO:0000313" key="2">
    <source>
        <dbReference type="EMBL" id="MEH2554409.1"/>
    </source>
</evidence>
<reference evidence="2 3" key="1">
    <citation type="submission" date="2024-02" db="EMBL/GenBank/DDBJ databases">
        <title>Adaptive strategies in a cosmopolitan and abundant soil bacterium.</title>
        <authorList>
            <person name="Carini P."/>
        </authorList>
    </citation>
    <scope>NUCLEOTIDE SEQUENCE [LARGE SCALE GENOMIC DNA]</scope>
    <source>
        <strain evidence="2 3">AZCC 1608</strain>
    </source>
</reference>
<organism evidence="2 3">
    <name type="scientific">Bradyrhizobium algeriense</name>
    <dbReference type="NCBI Taxonomy" id="634784"/>
    <lineage>
        <taxon>Bacteria</taxon>
        <taxon>Pseudomonadati</taxon>
        <taxon>Pseudomonadota</taxon>
        <taxon>Alphaproteobacteria</taxon>
        <taxon>Hyphomicrobiales</taxon>
        <taxon>Nitrobacteraceae</taxon>
        <taxon>Bradyrhizobium</taxon>
    </lineage>
</organism>
<accession>A0ABU8B872</accession>
<gene>
    <name evidence="2" type="ORF">V1286_001938</name>
</gene>
<protein>
    <recommendedName>
        <fullName evidence="4">Type VI secretion system secreted protein VgrG</fullName>
    </recommendedName>
</protein>
<evidence type="ECO:0000256" key="1">
    <source>
        <dbReference type="SAM" id="MobiDB-lite"/>
    </source>
</evidence>
<dbReference type="Proteomes" id="UP001364224">
    <property type="component" value="Unassembled WGS sequence"/>
</dbReference>
<feature type="compositionally biased region" description="Low complexity" evidence="1">
    <location>
        <begin position="1"/>
        <end position="21"/>
    </location>
</feature>
<comment type="caution">
    <text evidence="2">The sequence shown here is derived from an EMBL/GenBank/DDBJ whole genome shotgun (WGS) entry which is preliminary data.</text>
</comment>
<proteinExistence type="predicted"/>
<feature type="region of interest" description="Disordered" evidence="1">
    <location>
        <begin position="1"/>
        <end position="55"/>
    </location>
</feature>